<evidence type="ECO:0000313" key="3">
    <source>
        <dbReference type="Proteomes" id="UP000267821"/>
    </source>
</evidence>
<dbReference type="InParanoid" id="A0A3N4LNJ1"/>
<evidence type="ECO:0000256" key="1">
    <source>
        <dbReference type="SAM" id="MobiDB-lite"/>
    </source>
</evidence>
<feature type="compositionally biased region" description="Pro residues" evidence="1">
    <location>
        <begin position="48"/>
        <end position="62"/>
    </location>
</feature>
<protein>
    <submittedName>
        <fullName evidence="2">Uncharacterized protein</fullName>
    </submittedName>
</protein>
<dbReference type="AlphaFoldDB" id="A0A3N4LNJ1"/>
<dbReference type="OrthoDB" id="5429050at2759"/>
<feature type="region of interest" description="Disordered" evidence="1">
    <location>
        <begin position="1"/>
        <end position="77"/>
    </location>
</feature>
<dbReference type="EMBL" id="ML121541">
    <property type="protein sequence ID" value="RPB24410.1"/>
    <property type="molecule type" value="Genomic_DNA"/>
</dbReference>
<organism evidence="2 3">
    <name type="scientific">Terfezia boudieri ATCC MYA-4762</name>
    <dbReference type="NCBI Taxonomy" id="1051890"/>
    <lineage>
        <taxon>Eukaryota</taxon>
        <taxon>Fungi</taxon>
        <taxon>Dikarya</taxon>
        <taxon>Ascomycota</taxon>
        <taxon>Pezizomycotina</taxon>
        <taxon>Pezizomycetes</taxon>
        <taxon>Pezizales</taxon>
        <taxon>Pezizaceae</taxon>
        <taxon>Terfezia</taxon>
    </lineage>
</organism>
<proteinExistence type="predicted"/>
<evidence type="ECO:0000313" key="2">
    <source>
        <dbReference type="EMBL" id="RPB24410.1"/>
    </source>
</evidence>
<reference evidence="2 3" key="1">
    <citation type="journal article" date="2018" name="Nat. Ecol. Evol.">
        <title>Pezizomycetes genomes reveal the molecular basis of ectomycorrhizal truffle lifestyle.</title>
        <authorList>
            <person name="Murat C."/>
            <person name="Payen T."/>
            <person name="Noel B."/>
            <person name="Kuo A."/>
            <person name="Morin E."/>
            <person name="Chen J."/>
            <person name="Kohler A."/>
            <person name="Krizsan K."/>
            <person name="Balestrini R."/>
            <person name="Da Silva C."/>
            <person name="Montanini B."/>
            <person name="Hainaut M."/>
            <person name="Levati E."/>
            <person name="Barry K.W."/>
            <person name="Belfiori B."/>
            <person name="Cichocki N."/>
            <person name="Clum A."/>
            <person name="Dockter R.B."/>
            <person name="Fauchery L."/>
            <person name="Guy J."/>
            <person name="Iotti M."/>
            <person name="Le Tacon F."/>
            <person name="Lindquist E.A."/>
            <person name="Lipzen A."/>
            <person name="Malagnac F."/>
            <person name="Mello A."/>
            <person name="Molinier V."/>
            <person name="Miyauchi S."/>
            <person name="Poulain J."/>
            <person name="Riccioni C."/>
            <person name="Rubini A."/>
            <person name="Sitrit Y."/>
            <person name="Splivallo R."/>
            <person name="Traeger S."/>
            <person name="Wang M."/>
            <person name="Zifcakova L."/>
            <person name="Wipf D."/>
            <person name="Zambonelli A."/>
            <person name="Paolocci F."/>
            <person name="Nowrousian M."/>
            <person name="Ottonello S."/>
            <person name="Baldrian P."/>
            <person name="Spatafora J.W."/>
            <person name="Henrissat B."/>
            <person name="Nagy L.G."/>
            <person name="Aury J.M."/>
            <person name="Wincker P."/>
            <person name="Grigoriev I.V."/>
            <person name="Bonfante P."/>
            <person name="Martin F.M."/>
        </authorList>
    </citation>
    <scope>NUCLEOTIDE SEQUENCE [LARGE SCALE GENOMIC DNA]</scope>
    <source>
        <strain evidence="2 3">ATCC MYA-4762</strain>
    </source>
</reference>
<accession>A0A3N4LNJ1</accession>
<gene>
    <name evidence="2" type="ORF">L211DRAFT_848734</name>
</gene>
<sequence length="184" mass="19331">MPGVPPQALDMLKKFGRSLFRSKSRKRQRKTEEQNHTQTEPEAESSGPPAPYGVPAPPPPAPIVSETAPQIEAPKPGTHILLQRDHSTGFANFSIDISEAPAVLKEEVVPSPAPVAQVTTPEPARTLVAEPTPSPEAPKAEEVPKVEEAPKLPELIVEAPKVEAEDTPAPAPGPAPVASPAATA</sequence>
<dbReference type="Proteomes" id="UP000267821">
    <property type="component" value="Unassembled WGS sequence"/>
</dbReference>
<feature type="compositionally biased region" description="Basic and acidic residues" evidence="1">
    <location>
        <begin position="138"/>
        <end position="151"/>
    </location>
</feature>
<name>A0A3N4LNJ1_9PEZI</name>
<feature type="region of interest" description="Disordered" evidence="1">
    <location>
        <begin position="126"/>
        <end position="184"/>
    </location>
</feature>
<keyword evidence="3" id="KW-1185">Reference proteome</keyword>
<feature type="compositionally biased region" description="Basic residues" evidence="1">
    <location>
        <begin position="14"/>
        <end position="29"/>
    </location>
</feature>